<dbReference type="EMBL" id="JAAGAX010000005">
    <property type="protein sequence ID" value="KAF2313399.1"/>
    <property type="molecule type" value="Genomic_DNA"/>
</dbReference>
<feature type="compositionally biased region" description="Low complexity" evidence="1">
    <location>
        <begin position="77"/>
        <end position="105"/>
    </location>
</feature>
<dbReference type="Proteomes" id="UP000467840">
    <property type="component" value="Chromosome 15"/>
</dbReference>
<proteinExistence type="predicted"/>
<evidence type="ECO:0000313" key="4">
    <source>
        <dbReference type="Proteomes" id="UP000467840"/>
    </source>
</evidence>
<feature type="region of interest" description="Disordered" evidence="1">
    <location>
        <begin position="77"/>
        <end position="112"/>
    </location>
</feature>
<comment type="caution">
    <text evidence="3">The sequence shown here is derived from an EMBL/GenBank/DDBJ whole genome shotgun (WGS) entry which is preliminary data.</text>
</comment>
<accession>A0A6A6MN37</accession>
<dbReference type="InterPro" id="IPR056866">
    <property type="entry name" value="Znf_WRKY19"/>
</dbReference>
<dbReference type="PANTHER" id="PTHR31827:SF40">
    <property type="entry name" value="F22C12.10"/>
    <property type="match status" value="1"/>
</dbReference>
<feature type="domain" description="WRKY19-like zinc finger" evidence="2">
    <location>
        <begin position="335"/>
        <end position="359"/>
    </location>
</feature>
<protein>
    <recommendedName>
        <fullName evidence="2">WRKY19-like zinc finger domain-containing protein</fullName>
    </recommendedName>
</protein>
<reference evidence="3 4" key="1">
    <citation type="journal article" date="2020" name="Mol. Plant">
        <title>The Chromosome-Based Rubber Tree Genome Provides New Insights into Spurge Genome Evolution and Rubber Biosynthesis.</title>
        <authorList>
            <person name="Liu J."/>
            <person name="Shi C."/>
            <person name="Shi C.C."/>
            <person name="Li W."/>
            <person name="Zhang Q.J."/>
            <person name="Zhang Y."/>
            <person name="Li K."/>
            <person name="Lu H.F."/>
            <person name="Shi C."/>
            <person name="Zhu S.T."/>
            <person name="Xiao Z.Y."/>
            <person name="Nan H."/>
            <person name="Yue Y."/>
            <person name="Zhu X.G."/>
            <person name="Wu Y."/>
            <person name="Hong X.N."/>
            <person name="Fan G.Y."/>
            <person name="Tong Y."/>
            <person name="Zhang D."/>
            <person name="Mao C.L."/>
            <person name="Liu Y.L."/>
            <person name="Hao S.J."/>
            <person name="Liu W.Q."/>
            <person name="Lv M.Q."/>
            <person name="Zhang H.B."/>
            <person name="Liu Y."/>
            <person name="Hu-Tang G.R."/>
            <person name="Wang J.P."/>
            <person name="Wang J.H."/>
            <person name="Sun Y.H."/>
            <person name="Ni S.B."/>
            <person name="Chen W.B."/>
            <person name="Zhang X.C."/>
            <person name="Jiao Y.N."/>
            <person name="Eichler E.E."/>
            <person name="Li G.H."/>
            <person name="Liu X."/>
            <person name="Gao L.Z."/>
        </authorList>
    </citation>
    <scope>NUCLEOTIDE SEQUENCE [LARGE SCALE GENOMIC DNA]</scope>
    <source>
        <strain evidence="4">cv. GT1</strain>
        <tissue evidence="3">Leaf</tissue>
    </source>
</reference>
<evidence type="ECO:0000313" key="3">
    <source>
        <dbReference type="EMBL" id="KAF2313399.1"/>
    </source>
</evidence>
<keyword evidence="4" id="KW-1185">Reference proteome</keyword>
<sequence>MENKFRNLGFASNYPSNAFKILGKSMQIEGAVAEYSADTVLRLDSPGSSLTYMSPSKGIKRKWNLIDRSMGQRVGSSLSLGLGRSSSSSESKGSSATACTTMSSAKETDEESSMDLELDFSFHLGNEKMSSPKKYASSNLKELELLPKIDLELSLSTGHPNLTLLVSIHTQTPLHLNLAWRCHLLLVGHQMLRDVEREPEVLLAIVFPMVVAEDVRNQAATRELRAGLCSARPMGVAGDVNFLVAQKAQKVAQTFVLPMVVVEDAVMRVVLGLQEENQDCAFGMVVGRDVRKKIAQKVLKAYQACAFHMEVVVEATGCTKGAQGCTMFCKAHGGGKRCTAPGCTKGAEGSTPFCKGHGGEKVCLPRMWQERPGSTDFCKAHGGGKRCSWGHPGSEYGVQPTGPCNSFARGKTGLCALHSGLVQDKRVHGGVTLGPIIQDPKVSQPEKMKEAVIAEDMNVDTVKMGTNIVALASKTTSDMKTFGVPNSHTPVGEPGLPRCQSLYQKAGCMVEV</sequence>
<dbReference type="AlphaFoldDB" id="A0A6A6MN37"/>
<dbReference type="Pfam" id="PF24906">
    <property type="entry name" value="Zf_WRKY19"/>
    <property type="match status" value="1"/>
</dbReference>
<organism evidence="3 4">
    <name type="scientific">Hevea brasiliensis</name>
    <name type="common">Para rubber tree</name>
    <name type="synonym">Siphonia brasiliensis</name>
    <dbReference type="NCBI Taxonomy" id="3981"/>
    <lineage>
        <taxon>Eukaryota</taxon>
        <taxon>Viridiplantae</taxon>
        <taxon>Streptophyta</taxon>
        <taxon>Embryophyta</taxon>
        <taxon>Tracheophyta</taxon>
        <taxon>Spermatophyta</taxon>
        <taxon>Magnoliopsida</taxon>
        <taxon>eudicotyledons</taxon>
        <taxon>Gunneridae</taxon>
        <taxon>Pentapetalae</taxon>
        <taxon>rosids</taxon>
        <taxon>fabids</taxon>
        <taxon>Malpighiales</taxon>
        <taxon>Euphorbiaceae</taxon>
        <taxon>Crotonoideae</taxon>
        <taxon>Micrandreae</taxon>
        <taxon>Hevea</taxon>
    </lineage>
</organism>
<evidence type="ECO:0000259" key="2">
    <source>
        <dbReference type="Pfam" id="PF24906"/>
    </source>
</evidence>
<evidence type="ECO:0000256" key="1">
    <source>
        <dbReference type="SAM" id="MobiDB-lite"/>
    </source>
</evidence>
<name>A0A6A6MN37_HEVBR</name>
<gene>
    <name evidence="3" type="ORF">GH714_010776</name>
</gene>
<dbReference type="PANTHER" id="PTHR31827">
    <property type="entry name" value="EMB|CAB89363.1"/>
    <property type="match status" value="1"/>
</dbReference>